<dbReference type="RefSeq" id="WP_176844397.1">
    <property type="nucleotide sequence ID" value="NZ_FNCG01000003.1"/>
</dbReference>
<evidence type="ECO:0008006" key="3">
    <source>
        <dbReference type="Google" id="ProtNLM"/>
    </source>
</evidence>
<name>A0A1G7TTG0_9SPHI</name>
<reference evidence="2" key="1">
    <citation type="submission" date="2016-10" db="EMBL/GenBank/DDBJ databases">
        <authorList>
            <person name="Varghese N."/>
            <person name="Submissions S."/>
        </authorList>
    </citation>
    <scope>NUCLEOTIDE SEQUENCE [LARGE SCALE GENOMIC DNA]</scope>
    <source>
        <strain evidence="2">Gh-67</strain>
    </source>
</reference>
<sequence>MFTYDIEKFKPLLTDLIARHVSPDAKDWLLTQANHAASAAAFNAAFAALPRKTGKAPVNAGPENEADLSAIRKDFSIAGWSVDRLARVWLLLTLDTTDKERYQRHIENLFLAAEMNELVALYSALPLLAYSPIWVQRCAEGNRSNLGVVLEAIMYRNPYPAENLPEPAWNQMVLKALFTEKKLELITGLDQRTNASLAHTLIDYARERWSAGRSTDPMLWRLVSHFMDEAILKDIREGLPGLSELEREAVALAIAESGFEPAKELLKVDPLKMAAGRKTSWNEFINDTKN</sequence>
<keyword evidence="2" id="KW-1185">Reference proteome</keyword>
<dbReference type="InterPro" id="IPR047715">
    <property type="entry name" value="EboA_dom"/>
</dbReference>
<protein>
    <recommendedName>
        <fullName evidence="3">EboA domain-containing protein</fullName>
    </recommendedName>
</protein>
<accession>A0A1G7TTG0</accession>
<dbReference type="STRING" id="551996.SAMN05192573_103262"/>
<proteinExistence type="predicted"/>
<dbReference type="EMBL" id="FNCG01000003">
    <property type="protein sequence ID" value="SDG38626.1"/>
    <property type="molecule type" value="Genomic_DNA"/>
</dbReference>
<dbReference type="AlphaFoldDB" id="A0A1G7TTG0"/>
<organism evidence="1 2">
    <name type="scientific">Mucilaginibacter gossypii</name>
    <dbReference type="NCBI Taxonomy" id="551996"/>
    <lineage>
        <taxon>Bacteria</taxon>
        <taxon>Pseudomonadati</taxon>
        <taxon>Bacteroidota</taxon>
        <taxon>Sphingobacteriia</taxon>
        <taxon>Sphingobacteriales</taxon>
        <taxon>Sphingobacteriaceae</taxon>
        <taxon>Mucilaginibacter</taxon>
    </lineage>
</organism>
<dbReference type="Proteomes" id="UP000199705">
    <property type="component" value="Unassembled WGS sequence"/>
</dbReference>
<evidence type="ECO:0000313" key="2">
    <source>
        <dbReference type="Proteomes" id="UP000199705"/>
    </source>
</evidence>
<gene>
    <name evidence="1" type="ORF">SAMN05192573_103262</name>
</gene>
<dbReference type="NCBIfam" id="NF035938">
    <property type="entry name" value="EboA_domain"/>
    <property type="match status" value="1"/>
</dbReference>
<evidence type="ECO:0000313" key="1">
    <source>
        <dbReference type="EMBL" id="SDG38626.1"/>
    </source>
</evidence>